<dbReference type="AlphaFoldDB" id="A0A427ALQ5"/>
<dbReference type="Proteomes" id="UP000287651">
    <property type="component" value="Unassembled WGS sequence"/>
</dbReference>
<evidence type="ECO:0000313" key="3">
    <source>
        <dbReference type="Proteomes" id="UP000287651"/>
    </source>
</evidence>
<gene>
    <name evidence="2" type="ORF">B296_00010096</name>
</gene>
<protein>
    <submittedName>
        <fullName evidence="2">Uncharacterized protein</fullName>
    </submittedName>
</protein>
<organism evidence="2 3">
    <name type="scientific">Ensete ventricosum</name>
    <name type="common">Abyssinian banana</name>
    <name type="synonym">Musa ensete</name>
    <dbReference type="NCBI Taxonomy" id="4639"/>
    <lineage>
        <taxon>Eukaryota</taxon>
        <taxon>Viridiplantae</taxon>
        <taxon>Streptophyta</taxon>
        <taxon>Embryophyta</taxon>
        <taxon>Tracheophyta</taxon>
        <taxon>Spermatophyta</taxon>
        <taxon>Magnoliopsida</taxon>
        <taxon>Liliopsida</taxon>
        <taxon>Zingiberales</taxon>
        <taxon>Musaceae</taxon>
        <taxon>Ensete</taxon>
    </lineage>
</organism>
<proteinExistence type="predicted"/>
<comment type="caution">
    <text evidence="2">The sequence shown here is derived from an EMBL/GenBank/DDBJ whole genome shotgun (WGS) entry which is preliminary data.</text>
</comment>
<evidence type="ECO:0000313" key="2">
    <source>
        <dbReference type="EMBL" id="RRT77199.1"/>
    </source>
</evidence>
<feature type="region of interest" description="Disordered" evidence="1">
    <location>
        <begin position="42"/>
        <end position="69"/>
    </location>
</feature>
<sequence length="434" mass="46880">MDGTAAAAVEAGVDAGKETAITNDATKPDAEAGVDVKEIAHGPVRPLPNTARTPWSKTAAAEDGGKKGDLVMGAESWPALGDVWTKGSPNRAAAKPIVDNLLLYPLQITSNQCCGPPPPPPPSPMYSLSGPCPEKLQVPCFDPQAPHDSNRTADMKALEANLVKQIEYYFRLVTKMTTDESLILDALRSSHLIEVQVTLIPLYFLETFCPHSYLNWQGNQIRNRNDWSKWVSASCQPLVSTRSESLGNQPPVRVEDSDNNETNVICISHENSSASSNPTEYCSEAKINNCSECSTDNLLTSDGTIIHNGDVMSNSKKVESGKFSEDGQRDSCGGCNCTPVNDSIGTYDDVRTNFGDSGISKMSVEEAKLSISDAKVEKIANPTSMRSGIQASDFGNGFLDESLSLNTQSTFMLDEELELEQTTNAPEHLSLNNR</sequence>
<dbReference type="EMBL" id="AMZH03001988">
    <property type="protein sequence ID" value="RRT77199.1"/>
    <property type="molecule type" value="Genomic_DNA"/>
</dbReference>
<name>A0A427ALQ5_ENSVE</name>
<reference evidence="2 3" key="1">
    <citation type="journal article" date="2014" name="Agronomy (Basel)">
        <title>A Draft Genome Sequence for Ensete ventricosum, the Drought-Tolerant Tree Against Hunger.</title>
        <authorList>
            <person name="Harrison J."/>
            <person name="Moore K.A."/>
            <person name="Paszkiewicz K."/>
            <person name="Jones T."/>
            <person name="Grant M."/>
            <person name="Ambacheew D."/>
            <person name="Muzemil S."/>
            <person name="Studholme D.J."/>
        </authorList>
    </citation>
    <scope>NUCLEOTIDE SEQUENCE [LARGE SCALE GENOMIC DNA]</scope>
</reference>
<accession>A0A427ALQ5</accession>
<evidence type="ECO:0000256" key="1">
    <source>
        <dbReference type="SAM" id="MobiDB-lite"/>
    </source>
</evidence>